<dbReference type="Pfam" id="PF13730">
    <property type="entry name" value="HTH_36"/>
    <property type="match status" value="1"/>
</dbReference>
<dbReference type="InterPro" id="IPR036388">
    <property type="entry name" value="WH-like_DNA-bd_sf"/>
</dbReference>
<proteinExistence type="predicted"/>
<accession>A0ABV5WES2</accession>
<reference evidence="1 2" key="1">
    <citation type="submission" date="2024-09" db="EMBL/GenBank/DDBJ databases">
        <authorList>
            <person name="Sun Q."/>
            <person name="Mori K."/>
        </authorList>
    </citation>
    <scope>NUCLEOTIDE SEQUENCE [LARGE SCALE GENOMIC DNA]</scope>
    <source>
        <strain evidence="1 2">JCM 11201</strain>
    </source>
</reference>
<protein>
    <submittedName>
        <fullName evidence="1">Helix-turn-helix domain-containing protein</fullName>
    </submittedName>
</protein>
<sequence length="135" mass="15749">MERKDYLSNIYAKENMDKYKSWKESGLHDKGWFPIFLDFKTTGLLNNISGNALKLYLYLGLHSKNETGVSWHSIETIGKYFGRSPRTISKWLEELKKIGLIERIQPDMSSSAVTFLKPYREEDEIGDKHTSIDRL</sequence>
<dbReference type="SUPFAM" id="SSF46785">
    <property type="entry name" value="Winged helix' DNA-binding domain"/>
    <property type="match status" value="1"/>
</dbReference>
<dbReference type="Gene3D" id="1.10.10.10">
    <property type="entry name" value="Winged helix-like DNA-binding domain superfamily/Winged helix DNA-binding domain"/>
    <property type="match status" value="1"/>
</dbReference>
<keyword evidence="2" id="KW-1185">Reference proteome</keyword>
<dbReference type="RefSeq" id="WP_379949394.1">
    <property type="nucleotide sequence ID" value="NZ_JBHMAF010000059.1"/>
</dbReference>
<organism evidence="1 2">
    <name type="scientific">Ectobacillus funiculus</name>
    <dbReference type="NCBI Taxonomy" id="137993"/>
    <lineage>
        <taxon>Bacteria</taxon>
        <taxon>Bacillati</taxon>
        <taxon>Bacillota</taxon>
        <taxon>Bacilli</taxon>
        <taxon>Bacillales</taxon>
        <taxon>Bacillaceae</taxon>
        <taxon>Ectobacillus</taxon>
    </lineage>
</organism>
<evidence type="ECO:0000313" key="1">
    <source>
        <dbReference type="EMBL" id="MFB9759107.1"/>
    </source>
</evidence>
<gene>
    <name evidence="1" type="ORF">ACFFMS_11670</name>
</gene>
<dbReference type="EMBL" id="JBHMAF010000059">
    <property type="protein sequence ID" value="MFB9759107.1"/>
    <property type="molecule type" value="Genomic_DNA"/>
</dbReference>
<name>A0ABV5WES2_9BACI</name>
<evidence type="ECO:0000313" key="2">
    <source>
        <dbReference type="Proteomes" id="UP001589609"/>
    </source>
</evidence>
<comment type="caution">
    <text evidence="1">The sequence shown here is derived from an EMBL/GenBank/DDBJ whole genome shotgun (WGS) entry which is preliminary data.</text>
</comment>
<dbReference type="InterPro" id="IPR036390">
    <property type="entry name" value="WH_DNA-bd_sf"/>
</dbReference>
<dbReference type="Proteomes" id="UP001589609">
    <property type="component" value="Unassembled WGS sequence"/>
</dbReference>